<proteinExistence type="inferred from homology"/>
<protein>
    <recommendedName>
        <fullName evidence="4">3-hexulose-6-phosphate synthase</fullName>
        <ecNumber evidence="4">4.1.2.43</ecNumber>
    </recommendedName>
</protein>
<reference evidence="10" key="1">
    <citation type="submission" date="2016-10" db="EMBL/GenBank/DDBJ databases">
        <authorList>
            <person name="Varghese N."/>
            <person name="Submissions S."/>
        </authorList>
    </citation>
    <scope>NUCLEOTIDE SEQUENCE [LARGE SCALE GENOMIC DNA]</scope>
    <source>
        <strain evidence="10">DSM 22530</strain>
    </source>
</reference>
<dbReference type="SUPFAM" id="SSF51366">
    <property type="entry name" value="Ribulose-phoshate binding barrel"/>
    <property type="match status" value="1"/>
</dbReference>
<gene>
    <name evidence="9" type="ORF">SAMN05216238_103186</name>
</gene>
<comment type="similarity">
    <text evidence="3">Belongs to the HPS/KGPDC family. HPS subfamily.</text>
</comment>
<dbReference type="GO" id="GO:0043801">
    <property type="term" value="F:hexulose-6-phosphate synthase activity"/>
    <property type="evidence" value="ECO:0007669"/>
    <property type="project" value="UniProtKB-EC"/>
</dbReference>
<dbReference type="OrthoDB" id="43475at2"/>
<feature type="domain" description="Orotidine 5'-phosphate decarboxylase" evidence="8">
    <location>
        <begin position="2"/>
        <end position="200"/>
    </location>
</feature>
<dbReference type="FunFam" id="3.20.20.70:FF:000022">
    <property type="entry name" value="3-keto-L-gulonate-6-phosphate decarboxylase UlaD"/>
    <property type="match status" value="1"/>
</dbReference>
<evidence type="ECO:0000313" key="9">
    <source>
        <dbReference type="EMBL" id="SFD69403.1"/>
    </source>
</evidence>
<name>A0A1I1UKX7_9BACI</name>
<dbReference type="InterPro" id="IPR013785">
    <property type="entry name" value="Aldolase_TIM"/>
</dbReference>
<dbReference type="InterPro" id="IPR017553">
    <property type="entry name" value="3-hexulose-6-phosphate_synth"/>
</dbReference>
<accession>A0A1I1UKX7</accession>
<keyword evidence="7" id="KW-0119">Carbohydrate metabolism</keyword>
<dbReference type="InterPro" id="IPR041710">
    <property type="entry name" value="HPS/KGPDC"/>
</dbReference>
<evidence type="ECO:0000256" key="5">
    <source>
        <dbReference type="ARBA" id="ARBA00022563"/>
    </source>
</evidence>
<dbReference type="NCBIfam" id="TIGR03128">
    <property type="entry name" value="RuMP_HxlA"/>
    <property type="match status" value="1"/>
</dbReference>
<dbReference type="InterPro" id="IPR011060">
    <property type="entry name" value="RibuloseP-bd_barrel"/>
</dbReference>
<evidence type="ECO:0000256" key="3">
    <source>
        <dbReference type="ARBA" id="ARBA00006350"/>
    </source>
</evidence>
<dbReference type="Proteomes" id="UP000199474">
    <property type="component" value="Unassembled WGS sequence"/>
</dbReference>
<evidence type="ECO:0000256" key="6">
    <source>
        <dbReference type="ARBA" id="ARBA00023239"/>
    </source>
</evidence>
<evidence type="ECO:0000259" key="8">
    <source>
        <dbReference type="SMART" id="SM00934"/>
    </source>
</evidence>
<dbReference type="STRING" id="640948.SAMN05216238_103186"/>
<comment type="pathway">
    <text evidence="2">One-carbon metabolism; formaldehyde assimilation via RuMP pathway; D-fructose 6-phosphate from D-ribulose 5-phosphate and formaldehyde: step 1/2.</text>
</comment>
<evidence type="ECO:0000256" key="4">
    <source>
        <dbReference type="ARBA" id="ARBA00012890"/>
    </source>
</evidence>
<dbReference type="RefSeq" id="WP_090082680.1">
    <property type="nucleotide sequence ID" value="NZ_FOMR01000003.1"/>
</dbReference>
<dbReference type="InterPro" id="IPR001754">
    <property type="entry name" value="OMPdeCOase_dom"/>
</dbReference>
<sequence>MKLQLALDRLTWDECIDVLDQTKNSVDIIEVGTGVIKEYGMAIVREVRKRFPSHTIMADMKTCDAGGHEAKQAFGAGANIVTVMAFSSSMTIQDTMNVAREYDGRVMVDLLEVQHREKLNELEKLDVALVSLHIGKDRQKKGAFNTDMFQLVEGFPFEVAVAGGIDETTAGQAASGNPDIIIVGSAITKADNPSIAAENIRKTIKG</sequence>
<evidence type="ECO:0000313" key="10">
    <source>
        <dbReference type="Proteomes" id="UP000199474"/>
    </source>
</evidence>
<dbReference type="EMBL" id="FOMR01000003">
    <property type="protein sequence ID" value="SFD69403.1"/>
    <property type="molecule type" value="Genomic_DNA"/>
</dbReference>
<evidence type="ECO:0000256" key="1">
    <source>
        <dbReference type="ARBA" id="ARBA00000718"/>
    </source>
</evidence>
<dbReference type="Gene3D" id="3.20.20.70">
    <property type="entry name" value="Aldolase class I"/>
    <property type="match status" value="1"/>
</dbReference>
<dbReference type="PANTHER" id="PTHR35039:SF3">
    <property type="entry name" value="3-KETO-L-GULONATE-6-PHOSPHATE DECARBOXYLASE SGBH-RELATED"/>
    <property type="match status" value="1"/>
</dbReference>
<dbReference type="GO" id="GO:0004590">
    <property type="term" value="F:orotidine-5'-phosphate decarboxylase activity"/>
    <property type="evidence" value="ECO:0007669"/>
    <property type="project" value="InterPro"/>
</dbReference>
<dbReference type="EC" id="4.1.2.43" evidence="4"/>
<organism evidence="9 10">
    <name type="scientific">Lentibacillus persicus</name>
    <dbReference type="NCBI Taxonomy" id="640948"/>
    <lineage>
        <taxon>Bacteria</taxon>
        <taxon>Bacillati</taxon>
        <taxon>Bacillota</taxon>
        <taxon>Bacilli</taxon>
        <taxon>Bacillales</taxon>
        <taxon>Bacillaceae</taxon>
        <taxon>Lentibacillus</taxon>
    </lineage>
</organism>
<dbReference type="GO" id="GO:0006730">
    <property type="term" value="P:one-carbon metabolic process"/>
    <property type="evidence" value="ECO:0007669"/>
    <property type="project" value="UniProtKB-KW"/>
</dbReference>
<dbReference type="PANTHER" id="PTHR35039">
    <property type="entry name" value="3-KETO-L-GULONATE-6-PHOSPHATE DECARBOXYLASE SGBH-RELATED"/>
    <property type="match status" value="1"/>
</dbReference>
<dbReference type="GO" id="GO:0033982">
    <property type="term" value="F:3-dehydro-L-gulonate-6-phosphate decarboxylase activity"/>
    <property type="evidence" value="ECO:0007669"/>
    <property type="project" value="TreeGrafter"/>
</dbReference>
<keyword evidence="10" id="KW-1185">Reference proteome</keyword>
<evidence type="ECO:0000256" key="2">
    <source>
        <dbReference type="ARBA" id="ARBA00005014"/>
    </source>
</evidence>
<dbReference type="SMART" id="SM00934">
    <property type="entry name" value="OMPdecase"/>
    <property type="match status" value="1"/>
</dbReference>
<keyword evidence="6" id="KW-0456">Lyase</keyword>
<dbReference type="GO" id="GO:0006207">
    <property type="term" value="P:'de novo' pyrimidine nucleobase biosynthetic process"/>
    <property type="evidence" value="ECO:0007669"/>
    <property type="project" value="InterPro"/>
</dbReference>
<keyword evidence="5" id="KW-0554">One-carbon metabolism</keyword>
<evidence type="ECO:0000256" key="7">
    <source>
        <dbReference type="ARBA" id="ARBA00023277"/>
    </source>
</evidence>
<comment type="catalytic activity">
    <reaction evidence="1">
        <text>D-ribulose 5-phosphate + formaldehyde = D-arabino-hex-3-ulose 6-phosphate</text>
        <dbReference type="Rhea" id="RHEA:25201"/>
        <dbReference type="ChEBI" id="CHEBI:16842"/>
        <dbReference type="ChEBI" id="CHEBI:58121"/>
        <dbReference type="ChEBI" id="CHEBI:58542"/>
        <dbReference type="EC" id="4.1.2.43"/>
    </reaction>
</comment>
<dbReference type="AlphaFoldDB" id="A0A1I1UKX7"/>
<dbReference type="CDD" id="cd04726">
    <property type="entry name" value="KGPDC_HPS"/>
    <property type="match status" value="1"/>
</dbReference>
<dbReference type="GO" id="GO:0019854">
    <property type="term" value="P:L-ascorbic acid catabolic process"/>
    <property type="evidence" value="ECO:0007669"/>
    <property type="project" value="TreeGrafter"/>
</dbReference>
<dbReference type="Pfam" id="PF00215">
    <property type="entry name" value="OMPdecase"/>
    <property type="match status" value="1"/>
</dbReference>